<sequence length="77" mass="8408">MKKLWMFLHKESFTIVLIFGGVTTLLSRAFSTDLSALGVAAATISGLAFIHYREVHELQTGRTDGVPPASPHLNDSH</sequence>
<reference evidence="1 2" key="1">
    <citation type="submission" date="2019-10" db="EMBL/GenBank/DDBJ databases">
        <title>The completed genome of Lactobacillus harbinensis M1.</title>
        <authorList>
            <person name="Zheng Y."/>
        </authorList>
    </citation>
    <scope>NUCLEOTIDE SEQUENCE [LARGE SCALE GENOMIC DNA]</scope>
    <source>
        <strain evidence="1 2">M1</strain>
    </source>
</reference>
<gene>
    <name evidence="1" type="ORF">D1010_02530</name>
</gene>
<evidence type="ECO:0000313" key="2">
    <source>
        <dbReference type="Proteomes" id="UP000326779"/>
    </source>
</evidence>
<dbReference type="Proteomes" id="UP000326779">
    <property type="component" value="Chromosome"/>
</dbReference>
<dbReference type="KEGG" id="lhb:D1010_02530"/>
<dbReference type="EMBL" id="CP045143">
    <property type="protein sequence ID" value="QFR22412.1"/>
    <property type="molecule type" value="Genomic_DNA"/>
</dbReference>
<proteinExistence type="predicted"/>
<evidence type="ECO:0000313" key="1">
    <source>
        <dbReference type="EMBL" id="QFR22412.1"/>
    </source>
</evidence>
<organism evidence="1 2">
    <name type="scientific">Schleiferilactobacillus harbinensis</name>
    <dbReference type="NCBI Taxonomy" id="304207"/>
    <lineage>
        <taxon>Bacteria</taxon>
        <taxon>Bacillati</taxon>
        <taxon>Bacillota</taxon>
        <taxon>Bacilli</taxon>
        <taxon>Lactobacillales</taxon>
        <taxon>Lactobacillaceae</taxon>
        <taxon>Schleiferilactobacillus</taxon>
    </lineage>
</organism>
<dbReference type="RefSeq" id="WP_146994873.1">
    <property type="nucleotide sequence ID" value="NZ_BJTX01000042.1"/>
</dbReference>
<name>A0A510TW86_9LACO</name>
<protein>
    <submittedName>
        <fullName evidence="1">Uncharacterized protein</fullName>
    </submittedName>
</protein>
<accession>A0A510TW86</accession>
<dbReference type="AlphaFoldDB" id="A0A510TW86"/>